<keyword evidence="2" id="KW-1185">Reference proteome</keyword>
<dbReference type="EMBL" id="QGGB01000007">
    <property type="protein sequence ID" value="PWN06108.1"/>
    <property type="molecule type" value="Genomic_DNA"/>
</dbReference>
<comment type="caution">
    <text evidence="1">The sequence shown here is derived from an EMBL/GenBank/DDBJ whole genome shotgun (WGS) entry which is preliminary data.</text>
</comment>
<accession>A0A316TQP0</accession>
<reference evidence="1 2" key="1">
    <citation type="submission" date="2018-05" db="EMBL/GenBank/DDBJ databases">
        <title>Rhodohalobacter halophilus gen. nov., sp. nov., a moderately halophilic member of the family Balneolaceae.</title>
        <authorList>
            <person name="Liu Z.-W."/>
        </authorList>
    </citation>
    <scope>NUCLEOTIDE SEQUENCE [LARGE SCALE GENOMIC DNA]</scope>
    <source>
        <strain evidence="1 2">8A47</strain>
    </source>
</reference>
<protein>
    <submittedName>
        <fullName evidence="1">Uncharacterized protein</fullName>
    </submittedName>
</protein>
<gene>
    <name evidence="1" type="ORF">DDZ15_09650</name>
</gene>
<dbReference type="AlphaFoldDB" id="A0A316TQP0"/>
<evidence type="ECO:0000313" key="1">
    <source>
        <dbReference type="EMBL" id="PWN06108.1"/>
    </source>
</evidence>
<sequence length="270" mass="30208">MILFQPWLTKQIDMRIIKNFLPPKESSPYNPSKSLELAAGAKGEVIMNGMGGESFGIRRILPYSQDMNKIMVSARLNEDLYMFRDVQLSVVHTLFKSIDGLFAPFIIQKNNNIVFELENKSTAKQTVNIQLIGYDQYAMGKLQSAYAQIGSPVPVPRFLYGHASVPAGGFNADLGVKSKSVDVEVRRIAMSSDQQNIITSMKIYNTTVRNELFIDQINDEFDGRYANVPFIVGSNVPFDVYATNMNGQAAEVSFLCEGYIVQDELMTEEA</sequence>
<evidence type="ECO:0000313" key="2">
    <source>
        <dbReference type="Proteomes" id="UP000245533"/>
    </source>
</evidence>
<organism evidence="1 2">
    <name type="scientific">Rhodohalobacter mucosus</name>
    <dbReference type="NCBI Taxonomy" id="2079485"/>
    <lineage>
        <taxon>Bacteria</taxon>
        <taxon>Pseudomonadati</taxon>
        <taxon>Balneolota</taxon>
        <taxon>Balneolia</taxon>
        <taxon>Balneolales</taxon>
        <taxon>Balneolaceae</taxon>
        <taxon>Rhodohalobacter</taxon>
    </lineage>
</organism>
<name>A0A316TQP0_9BACT</name>
<dbReference type="Proteomes" id="UP000245533">
    <property type="component" value="Unassembled WGS sequence"/>
</dbReference>
<proteinExistence type="predicted"/>